<proteinExistence type="predicted"/>
<keyword evidence="1" id="KW-0812">Transmembrane</keyword>
<reference evidence="2 3" key="1">
    <citation type="submission" date="2016-03" db="EMBL/GenBank/DDBJ databases">
        <title>Whole genome sequencing of Grifola frondosa 9006-11.</title>
        <authorList>
            <person name="Min B."/>
            <person name="Park H."/>
            <person name="Kim J.-G."/>
            <person name="Cho H."/>
            <person name="Oh Y.-L."/>
            <person name="Kong W.-S."/>
            <person name="Choi I.-G."/>
        </authorList>
    </citation>
    <scope>NUCLEOTIDE SEQUENCE [LARGE SCALE GENOMIC DNA]</scope>
    <source>
        <strain evidence="2 3">9006-11</strain>
    </source>
</reference>
<accession>A0A1C7MAT9</accession>
<evidence type="ECO:0000313" key="3">
    <source>
        <dbReference type="Proteomes" id="UP000092993"/>
    </source>
</evidence>
<dbReference type="Proteomes" id="UP000092993">
    <property type="component" value="Unassembled WGS sequence"/>
</dbReference>
<feature type="transmembrane region" description="Helical" evidence="1">
    <location>
        <begin position="74"/>
        <end position="91"/>
    </location>
</feature>
<sequence>MSCCYCSSYKIHDLVTLECCIPLIVADEPVHLKPGSRPTSDDSVSAFSINGRIVLLTLDVLCMSLTVTNMCIRVTLFMDALVVVCLFLLILREVDPVGLTWEYLGHASIQQLSIRIIDERLSHVVTLTQLTALEAWIHPLNARPSLTSPMGVLRISDATIPSVLVDIGNNSC</sequence>
<protein>
    <submittedName>
        <fullName evidence="2">Uncharacterized protein</fullName>
    </submittedName>
</protein>
<evidence type="ECO:0000256" key="1">
    <source>
        <dbReference type="SAM" id="Phobius"/>
    </source>
</evidence>
<dbReference type="AlphaFoldDB" id="A0A1C7MAT9"/>
<keyword evidence="3" id="KW-1185">Reference proteome</keyword>
<name>A0A1C7MAT9_GRIFR</name>
<comment type="caution">
    <text evidence="2">The sequence shown here is derived from an EMBL/GenBank/DDBJ whole genome shotgun (WGS) entry which is preliminary data.</text>
</comment>
<keyword evidence="1" id="KW-1133">Transmembrane helix</keyword>
<organism evidence="2 3">
    <name type="scientific">Grifola frondosa</name>
    <name type="common">Maitake</name>
    <name type="synonym">Polyporus frondosus</name>
    <dbReference type="NCBI Taxonomy" id="5627"/>
    <lineage>
        <taxon>Eukaryota</taxon>
        <taxon>Fungi</taxon>
        <taxon>Dikarya</taxon>
        <taxon>Basidiomycota</taxon>
        <taxon>Agaricomycotina</taxon>
        <taxon>Agaricomycetes</taxon>
        <taxon>Polyporales</taxon>
        <taxon>Grifolaceae</taxon>
        <taxon>Grifola</taxon>
    </lineage>
</organism>
<evidence type="ECO:0000313" key="2">
    <source>
        <dbReference type="EMBL" id="OBZ73476.1"/>
    </source>
</evidence>
<dbReference type="EMBL" id="LUGG01000007">
    <property type="protein sequence ID" value="OBZ73476.1"/>
    <property type="molecule type" value="Genomic_DNA"/>
</dbReference>
<gene>
    <name evidence="2" type="ORF">A0H81_07298</name>
</gene>
<keyword evidence="1" id="KW-0472">Membrane</keyword>